<name>A0A1L9SNM5_9EURO</name>
<feature type="region of interest" description="Disordered" evidence="1">
    <location>
        <begin position="144"/>
        <end position="166"/>
    </location>
</feature>
<evidence type="ECO:0000256" key="1">
    <source>
        <dbReference type="SAM" id="MobiDB-lite"/>
    </source>
</evidence>
<dbReference type="Gene3D" id="3.40.190.10">
    <property type="entry name" value="Periplasmic binding protein-like II"/>
    <property type="match status" value="1"/>
</dbReference>
<accession>A0A1L9SNM5</accession>
<gene>
    <name evidence="2" type="ORF">ASPZODRAFT_14837</name>
</gene>
<organism evidence="2 3">
    <name type="scientific">Penicilliopsis zonata CBS 506.65</name>
    <dbReference type="NCBI Taxonomy" id="1073090"/>
    <lineage>
        <taxon>Eukaryota</taxon>
        <taxon>Fungi</taxon>
        <taxon>Dikarya</taxon>
        <taxon>Ascomycota</taxon>
        <taxon>Pezizomycotina</taxon>
        <taxon>Eurotiomycetes</taxon>
        <taxon>Eurotiomycetidae</taxon>
        <taxon>Eurotiales</taxon>
        <taxon>Aspergillaceae</taxon>
        <taxon>Penicilliopsis</taxon>
    </lineage>
</organism>
<dbReference type="EMBL" id="KV878339">
    <property type="protein sequence ID" value="OJJ48711.1"/>
    <property type="molecule type" value="Genomic_DNA"/>
</dbReference>
<keyword evidence="3" id="KW-1185">Reference proteome</keyword>
<protein>
    <recommendedName>
        <fullName evidence="4">SsuA/THI5-like domain-containing protein</fullName>
    </recommendedName>
</protein>
<dbReference type="RefSeq" id="XP_022583221.1">
    <property type="nucleotide sequence ID" value="XM_022725363.1"/>
</dbReference>
<dbReference type="Proteomes" id="UP000184188">
    <property type="component" value="Unassembled WGS sequence"/>
</dbReference>
<evidence type="ECO:0008006" key="4">
    <source>
        <dbReference type="Google" id="ProtNLM"/>
    </source>
</evidence>
<dbReference type="OrthoDB" id="2093528at2759"/>
<sequence length="346" mass="38832">MPLSLSFASPLYDRIVPLATGEVQPTGVSLNYVEVQHPRDVFDRMKQNGEFDSSEMSSSEYIRQVAAGDKSFVAIPVFPLRVFRHGFIAVNTQRIKQAADLAGKRIGVQVYGMTAAVWIRGLLQDEYGVDLSTITWVEGRFDRAGSHGDSKASLSSGGKEKEKEKEKIQATIVANTSTKSLNQLLIDGEIDATIGAELPDALYDESPACAHIQRLFPDHKTAEQAYYRATGIFPIMHLVVMRRAVYEAHPWAATSLYQALARSKHLAQRRLEMPGMLRVMIPWVHDALEETRAVMGDDYWPYGVEANRTTLEALTRYLWEQGLTERLVGVDELFAPIQEKPFWESI</sequence>
<dbReference type="SUPFAM" id="SSF53850">
    <property type="entry name" value="Periplasmic binding protein-like II"/>
    <property type="match status" value="1"/>
</dbReference>
<proteinExistence type="predicted"/>
<dbReference type="AlphaFoldDB" id="A0A1L9SNM5"/>
<dbReference type="VEuPathDB" id="FungiDB:ASPZODRAFT_14837"/>
<reference evidence="3" key="1">
    <citation type="journal article" date="2017" name="Genome Biol.">
        <title>Comparative genomics reveals high biological diversity and specific adaptations in the industrially and medically important fungal genus Aspergillus.</title>
        <authorList>
            <person name="de Vries R.P."/>
            <person name="Riley R."/>
            <person name="Wiebenga A."/>
            <person name="Aguilar-Osorio G."/>
            <person name="Amillis S."/>
            <person name="Uchima C.A."/>
            <person name="Anderluh G."/>
            <person name="Asadollahi M."/>
            <person name="Askin M."/>
            <person name="Barry K."/>
            <person name="Battaglia E."/>
            <person name="Bayram O."/>
            <person name="Benocci T."/>
            <person name="Braus-Stromeyer S.A."/>
            <person name="Caldana C."/>
            <person name="Canovas D."/>
            <person name="Cerqueira G.C."/>
            <person name="Chen F."/>
            <person name="Chen W."/>
            <person name="Choi C."/>
            <person name="Clum A."/>
            <person name="Dos Santos R.A."/>
            <person name="Damasio A.R."/>
            <person name="Diallinas G."/>
            <person name="Emri T."/>
            <person name="Fekete E."/>
            <person name="Flipphi M."/>
            <person name="Freyberg S."/>
            <person name="Gallo A."/>
            <person name="Gournas C."/>
            <person name="Habgood R."/>
            <person name="Hainaut M."/>
            <person name="Harispe M.L."/>
            <person name="Henrissat B."/>
            <person name="Hilden K.S."/>
            <person name="Hope R."/>
            <person name="Hossain A."/>
            <person name="Karabika E."/>
            <person name="Karaffa L."/>
            <person name="Karanyi Z."/>
            <person name="Krasevec N."/>
            <person name="Kuo A."/>
            <person name="Kusch H."/>
            <person name="LaButti K."/>
            <person name="Lagendijk E.L."/>
            <person name="Lapidus A."/>
            <person name="Levasseur A."/>
            <person name="Lindquist E."/>
            <person name="Lipzen A."/>
            <person name="Logrieco A.F."/>
            <person name="MacCabe A."/>
            <person name="Maekelae M.R."/>
            <person name="Malavazi I."/>
            <person name="Melin P."/>
            <person name="Meyer V."/>
            <person name="Mielnichuk N."/>
            <person name="Miskei M."/>
            <person name="Molnar A.P."/>
            <person name="Mule G."/>
            <person name="Ngan C.Y."/>
            <person name="Orejas M."/>
            <person name="Orosz E."/>
            <person name="Ouedraogo J.P."/>
            <person name="Overkamp K.M."/>
            <person name="Park H.-S."/>
            <person name="Perrone G."/>
            <person name="Piumi F."/>
            <person name="Punt P.J."/>
            <person name="Ram A.F."/>
            <person name="Ramon A."/>
            <person name="Rauscher S."/>
            <person name="Record E."/>
            <person name="Riano-Pachon D.M."/>
            <person name="Robert V."/>
            <person name="Roehrig J."/>
            <person name="Ruller R."/>
            <person name="Salamov A."/>
            <person name="Salih N.S."/>
            <person name="Samson R.A."/>
            <person name="Sandor E."/>
            <person name="Sanguinetti M."/>
            <person name="Schuetze T."/>
            <person name="Sepcic K."/>
            <person name="Shelest E."/>
            <person name="Sherlock G."/>
            <person name="Sophianopoulou V."/>
            <person name="Squina F.M."/>
            <person name="Sun H."/>
            <person name="Susca A."/>
            <person name="Todd R.B."/>
            <person name="Tsang A."/>
            <person name="Unkles S.E."/>
            <person name="van de Wiele N."/>
            <person name="van Rossen-Uffink D."/>
            <person name="Oliveira J.V."/>
            <person name="Vesth T.C."/>
            <person name="Visser J."/>
            <person name="Yu J.-H."/>
            <person name="Zhou M."/>
            <person name="Andersen M.R."/>
            <person name="Archer D.B."/>
            <person name="Baker S.E."/>
            <person name="Benoit I."/>
            <person name="Brakhage A.A."/>
            <person name="Braus G.H."/>
            <person name="Fischer R."/>
            <person name="Frisvad J.C."/>
            <person name="Goldman G.H."/>
            <person name="Houbraken J."/>
            <person name="Oakley B."/>
            <person name="Pocsi I."/>
            <person name="Scazzocchio C."/>
            <person name="Seiboth B."/>
            <person name="vanKuyk P.A."/>
            <person name="Wortman J."/>
            <person name="Dyer P.S."/>
            <person name="Grigoriev I.V."/>
        </authorList>
    </citation>
    <scope>NUCLEOTIDE SEQUENCE [LARGE SCALE GENOMIC DNA]</scope>
    <source>
        <strain evidence="3">CBS 506.65</strain>
    </source>
</reference>
<evidence type="ECO:0000313" key="3">
    <source>
        <dbReference type="Proteomes" id="UP000184188"/>
    </source>
</evidence>
<dbReference type="GeneID" id="34611828"/>
<evidence type="ECO:0000313" key="2">
    <source>
        <dbReference type="EMBL" id="OJJ48711.1"/>
    </source>
</evidence>